<reference evidence="1 2" key="1">
    <citation type="journal article" date="2018" name="Front. Plant Sci.">
        <title>Red Clover (Trifolium pratense) and Zigzag Clover (T. medium) - A Picture of Genomic Similarities and Differences.</title>
        <authorList>
            <person name="Dluhosova J."/>
            <person name="Istvanek J."/>
            <person name="Nedelnik J."/>
            <person name="Repkova J."/>
        </authorList>
    </citation>
    <scope>NUCLEOTIDE SEQUENCE [LARGE SCALE GENOMIC DNA]</scope>
    <source>
        <strain evidence="2">cv. 10/8</strain>
        <tissue evidence="1">Leaf</tissue>
    </source>
</reference>
<accession>A0A392RR49</accession>
<name>A0A392RR49_9FABA</name>
<organism evidence="1 2">
    <name type="scientific">Trifolium medium</name>
    <dbReference type="NCBI Taxonomy" id="97028"/>
    <lineage>
        <taxon>Eukaryota</taxon>
        <taxon>Viridiplantae</taxon>
        <taxon>Streptophyta</taxon>
        <taxon>Embryophyta</taxon>
        <taxon>Tracheophyta</taxon>
        <taxon>Spermatophyta</taxon>
        <taxon>Magnoliopsida</taxon>
        <taxon>eudicotyledons</taxon>
        <taxon>Gunneridae</taxon>
        <taxon>Pentapetalae</taxon>
        <taxon>rosids</taxon>
        <taxon>fabids</taxon>
        <taxon>Fabales</taxon>
        <taxon>Fabaceae</taxon>
        <taxon>Papilionoideae</taxon>
        <taxon>50 kb inversion clade</taxon>
        <taxon>NPAAA clade</taxon>
        <taxon>Hologalegina</taxon>
        <taxon>IRL clade</taxon>
        <taxon>Trifolieae</taxon>
        <taxon>Trifolium</taxon>
    </lineage>
</organism>
<dbReference type="EMBL" id="LXQA010258250">
    <property type="protein sequence ID" value="MCI38667.1"/>
    <property type="molecule type" value="Genomic_DNA"/>
</dbReference>
<evidence type="ECO:0000313" key="2">
    <source>
        <dbReference type="Proteomes" id="UP000265520"/>
    </source>
</evidence>
<dbReference type="AlphaFoldDB" id="A0A392RR49"/>
<sequence length="95" mass="10584">MSTLYLAMKYPLDNGKIGIVRGDQALARKCYESSLKIKHRATKTKSPLSGEIRTGGVNMVSTTDLDPREEFQDRMVSPIEELEQVQIGEAPNQTT</sequence>
<keyword evidence="2" id="KW-1185">Reference proteome</keyword>
<dbReference type="Proteomes" id="UP000265520">
    <property type="component" value="Unassembled WGS sequence"/>
</dbReference>
<protein>
    <submittedName>
        <fullName evidence="1">Uncharacterized protein</fullName>
    </submittedName>
</protein>
<evidence type="ECO:0000313" key="1">
    <source>
        <dbReference type="EMBL" id="MCI38667.1"/>
    </source>
</evidence>
<feature type="non-terminal residue" evidence="1">
    <location>
        <position position="95"/>
    </location>
</feature>
<proteinExistence type="predicted"/>
<comment type="caution">
    <text evidence="1">The sequence shown here is derived from an EMBL/GenBank/DDBJ whole genome shotgun (WGS) entry which is preliminary data.</text>
</comment>